<dbReference type="Proteomes" id="UP000050509">
    <property type="component" value="Unassembled WGS sequence"/>
</dbReference>
<accession>A0A0P9DAN9</accession>
<comment type="caution">
    <text evidence="1">The sequence shown here is derived from an EMBL/GenBank/DDBJ whole genome shotgun (WGS) entry which is preliminary data.</text>
</comment>
<proteinExistence type="predicted"/>
<sequence>MRCIGDLHGRFKAVAQHLRQHTAPGETLIQVGDFGLGFLPRVEDAERLRELDALLGGARCGG</sequence>
<name>A0A0P9DAN9_9CHLR</name>
<evidence type="ECO:0008006" key="3">
    <source>
        <dbReference type="Google" id="ProtNLM"/>
    </source>
</evidence>
<dbReference type="AlphaFoldDB" id="A0A0P9DAN9"/>
<keyword evidence="2" id="KW-1185">Reference proteome</keyword>
<reference evidence="1 2" key="1">
    <citation type="submission" date="2015-09" db="EMBL/GenBank/DDBJ databases">
        <title>Draft genome sequence of Kouleothrix aurantiaca JCM 19913.</title>
        <authorList>
            <person name="Hemp J."/>
        </authorList>
    </citation>
    <scope>NUCLEOTIDE SEQUENCE [LARGE SCALE GENOMIC DNA]</scope>
    <source>
        <strain evidence="1 2">COM-B</strain>
    </source>
</reference>
<organism evidence="1 2">
    <name type="scientific">Kouleothrix aurantiaca</name>
    <dbReference type="NCBI Taxonomy" id="186479"/>
    <lineage>
        <taxon>Bacteria</taxon>
        <taxon>Bacillati</taxon>
        <taxon>Chloroflexota</taxon>
        <taxon>Chloroflexia</taxon>
        <taxon>Chloroflexales</taxon>
        <taxon>Roseiflexineae</taxon>
        <taxon>Roseiflexaceae</taxon>
        <taxon>Kouleothrix</taxon>
    </lineage>
</organism>
<evidence type="ECO:0000313" key="2">
    <source>
        <dbReference type="Proteomes" id="UP000050509"/>
    </source>
</evidence>
<protein>
    <recommendedName>
        <fullName evidence="3">Calcineurin-like phosphoesterase domain-containing protein</fullName>
    </recommendedName>
</protein>
<gene>
    <name evidence="1" type="ORF">SE17_02130</name>
</gene>
<evidence type="ECO:0000313" key="1">
    <source>
        <dbReference type="EMBL" id="KPV54690.1"/>
    </source>
</evidence>
<dbReference type="EMBL" id="LJCR01000023">
    <property type="protein sequence ID" value="KPV54690.1"/>
    <property type="molecule type" value="Genomic_DNA"/>
</dbReference>